<dbReference type="InterPro" id="IPR052341">
    <property type="entry name" value="LOG_family_nucleotidases"/>
</dbReference>
<comment type="similarity">
    <text evidence="2">Belongs to the LOG family.</text>
</comment>
<dbReference type="Proteomes" id="UP000812270">
    <property type="component" value="Unassembled WGS sequence"/>
</dbReference>
<dbReference type="AlphaFoldDB" id="A0A9E2SCS1"/>
<evidence type="ECO:0000256" key="1">
    <source>
        <dbReference type="ARBA" id="ARBA00000274"/>
    </source>
</evidence>
<keyword evidence="2" id="KW-0378">Hydrolase</keyword>
<evidence type="ECO:0000313" key="4">
    <source>
        <dbReference type="Proteomes" id="UP000812270"/>
    </source>
</evidence>
<dbReference type="EMBL" id="JAHSPG010000009">
    <property type="protein sequence ID" value="MBV4358040.1"/>
    <property type="molecule type" value="Genomic_DNA"/>
</dbReference>
<protein>
    <recommendedName>
        <fullName evidence="2">Cytokinin riboside 5'-monophosphate phosphoribohydrolase</fullName>
        <ecNumber evidence="2">3.2.2.n1</ecNumber>
    </recommendedName>
</protein>
<keyword evidence="2" id="KW-0203">Cytokinin biosynthesis</keyword>
<proteinExistence type="inferred from homology"/>
<keyword evidence="4" id="KW-1185">Reference proteome</keyword>
<evidence type="ECO:0000256" key="2">
    <source>
        <dbReference type="RuleBase" id="RU363015"/>
    </source>
</evidence>
<dbReference type="PANTHER" id="PTHR43393">
    <property type="entry name" value="CYTOKININ RIBOSIDE 5'-MONOPHOSPHATE PHOSPHORIBOHYDROLASE"/>
    <property type="match status" value="1"/>
</dbReference>
<dbReference type="GO" id="GO:0008714">
    <property type="term" value="F:AMP nucleosidase activity"/>
    <property type="evidence" value="ECO:0007669"/>
    <property type="project" value="UniProtKB-EC"/>
</dbReference>
<evidence type="ECO:0000313" key="3">
    <source>
        <dbReference type="EMBL" id="MBV4358040.1"/>
    </source>
</evidence>
<dbReference type="PANTHER" id="PTHR43393:SF3">
    <property type="entry name" value="LYSINE DECARBOXYLASE-LIKE PROTEIN"/>
    <property type="match status" value="1"/>
</dbReference>
<reference evidence="3" key="1">
    <citation type="submission" date="2021-06" db="EMBL/GenBank/DDBJ databases">
        <authorList>
            <person name="Huq M.A."/>
        </authorList>
    </citation>
    <scope>NUCLEOTIDE SEQUENCE</scope>
    <source>
        <strain evidence="3">MAH-26</strain>
    </source>
</reference>
<name>A0A9E2SCS1_9BACT</name>
<comment type="catalytic activity">
    <reaction evidence="1">
        <text>AMP + H2O = D-ribose 5-phosphate + adenine</text>
        <dbReference type="Rhea" id="RHEA:20129"/>
        <dbReference type="ChEBI" id="CHEBI:15377"/>
        <dbReference type="ChEBI" id="CHEBI:16708"/>
        <dbReference type="ChEBI" id="CHEBI:78346"/>
        <dbReference type="ChEBI" id="CHEBI:456215"/>
        <dbReference type="EC" id="3.2.2.4"/>
    </reaction>
</comment>
<dbReference type="NCBIfam" id="TIGR00730">
    <property type="entry name" value="Rossman fold protein, TIGR00730 family"/>
    <property type="match status" value="1"/>
</dbReference>
<gene>
    <name evidence="3" type="ORF">KTO63_12825</name>
</gene>
<dbReference type="GO" id="GO:0005829">
    <property type="term" value="C:cytosol"/>
    <property type="evidence" value="ECO:0007669"/>
    <property type="project" value="TreeGrafter"/>
</dbReference>
<organism evidence="3 4">
    <name type="scientific">Pinibacter aurantiacus</name>
    <dbReference type="NCBI Taxonomy" id="2851599"/>
    <lineage>
        <taxon>Bacteria</taxon>
        <taxon>Pseudomonadati</taxon>
        <taxon>Bacteroidota</taxon>
        <taxon>Chitinophagia</taxon>
        <taxon>Chitinophagales</taxon>
        <taxon>Chitinophagaceae</taxon>
        <taxon>Pinibacter</taxon>
    </lineage>
</organism>
<dbReference type="RefSeq" id="WP_217791706.1">
    <property type="nucleotide sequence ID" value="NZ_JAHSPG010000009.1"/>
</dbReference>
<comment type="caution">
    <text evidence="3">The sequence shown here is derived from an EMBL/GenBank/DDBJ whole genome shotgun (WGS) entry which is preliminary data.</text>
</comment>
<dbReference type="InterPro" id="IPR005269">
    <property type="entry name" value="LOG"/>
</dbReference>
<dbReference type="GO" id="GO:0009691">
    <property type="term" value="P:cytokinin biosynthetic process"/>
    <property type="evidence" value="ECO:0007669"/>
    <property type="project" value="UniProtKB-UniRule"/>
</dbReference>
<sequence length="248" mass="28813">MTAEKDKKVVRAKKQIYLEGPRSRGYEFRFALRVFWQFMKGFRTLHFVGPCITVFGSARFKEDHPYYEAARAFGKRIADMSFTTLTGGGPGIMEAANRGAFENNGYSIGCNIQLPFEQKPNPYVQKSITFEHFFVRKVLLVKYSYAFIIMPGGFGTMDEFFETLTLVQTKTIINFPIVLFGKEYHKTLFEYMNKMAEEKTISPEDLNLVLLTDSIDEAMAHIEKYIKTNYTIKIRKRKWWLFEGKQAA</sequence>
<accession>A0A9E2SCS1</accession>
<dbReference type="InterPro" id="IPR031100">
    <property type="entry name" value="LOG_fam"/>
</dbReference>
<dbReference type="Pfam" id="PF03641">
    <property type="entry name" value="Lysine_decarbox"/>
    <property type="match status" value="1"/>
</dbReference>
<dbReference type="EC" id="3.2.2.n1" evidence="2"/>